<dbReference type="SMART" id="SM00387">
    <property type="entry name" value="HATPase_c"/>
    <property type="match status" value="1"/>
</dbReference>
<keyword evidence="5" id="KW-0597">Phosphoprotein</keyword>
<keyword evidence="16" id="KW-1185">Reference proteome</keyword>
<dbReference type="SUPFAM" id="SSF103190">
    <property type="entry name" value="Sensory domain-like"/>
    <property type="match status" value="1"/>
</dbReference>
<organism evidence="15 16">
    <name type="scientific">Pseudonocardia ammonioxydans</name>
    <dbReference type="NCBI Taxonomy" id="260086"/>
    <lineage>
        <taxon>Bacteria</taxon>
        <taxon>Bacillati</taxon>
        <taxon>Actinomycetota</taxon>
        <taxon>Actinomycetes</taxon>
        <taxon>Pseudonocardiales</taxon>
        <taxon>Pseudonocardiaceae</taxon>
        <taxon>Pseudonocardia</taxon>
    </lineage>
</organism>
<evidence type="ECO:0000256" key="3">
    <source>
        <dbReference type="ARBA" id="ARBA00012438"/>
    </source>
</evidence>
<keyword evidence="4" id="KW-1003">Cell membrane</keyword>
<feature type="transmembrane region" description="Helical" evidence="13">
    <location>
        <begin position="40"/>
        <end position="63"/>
    </location>
</feature>
<feature type="compositionally biased region" description="Gly residues" evidence="12">
    <location>
        <begin position="284"/>
        <end position="345"/>
    </location>
</feature>
<dbReference type="InterPro" id="IPR033463">
    <property type="entry name" value="sCache_3"/>
</dbReference>
<feature type="domain" description="Histidine kinase" evidence="14">
    <location>
        <begin position="536"/>
        <end position="647"/>
    </location>
</feature>
<evidence type="ECO:0000256" key="6">
    <source>
        <dbReference type="ARBA" id="ARBA00022679"/>
    </source>
</evidence>
<evidence type="ECO:0000256" key="2">
    <source>
        <dbReference type="ARBA" id="ARBA00004651"/>
    </source>
</evidence>
<dbReference type="STRING" id="260086.SAMN05216207_1002237"/>
<dbReference type="InterPro" id="IPR005467">
    <property type="entry name" value="His_kinase_dom"/>
</dbReference>
<accession>A0A1I4TDA5</accession>
<dbReference type="InterPro" id="IPR029151">
    <property type="entry name" value="Sensor-like_sf"/>
</dbReference>
<keyword evidence="11 13" id="KW-0472">Membrane</keyword>
<dbReference type="Gene3D" id="3.30.450.20">
    <property type="entry name" value="PAS domain"/>
    <property type="match status" value="2"/>
</dbReference>
<comment type="catalytic activity">
    <reaction evidence="1">
        <text>ATP + protein L-histidine = ADP + protein N-phospho-L-histidine.</text>
        <dbReference type="EC" id="2.7.13.3"/>
    </reaction>
</comment>
<dbReference type="GO" id="GO:0004673">
    <property type="term" value="F:protein histidine kinase activity"/>
    <property type="evidence" value="ECO:0007669"/>
    <property type="project" value="UniProtKB-EC"/>
</dbReference>
<gene>
    <name evidence="15" type="ORF">SAMN05216207_1002237</name>
</gene>
<evidence type="ECO:0000256" key="10">
    <source>
        <dbReference type="ARBA" id="ARBA00023012"/>
    </source>
</evidence>
<dbReference type="PROSITE" id="PS50109">
    <property type="entry name" value="HIS_KIN"/>
    <property type="match status" value="1"/>
</dbReference>
<evidence type="ECO:0000256" key="1">
    <source>
        <dbReference type="ARBA" id="ARBA00000085"/>
    </source>
</evidence>
<dbReference type="EMBL" id="FOUY01000002">
    <property type="protein sequence ID" value="SFM74709.1"/>
    <property type="molecule type" value="Genomic_DNA"/>
</dbReference>
<dbReference type="InterPro" id="IPR050980">
    <property type="entry name" value="2C_sensor_his_kinase"/>
</dbReference>
<evidence type="ECO:0000256" key="12">
    <source>
        <dbReference type="SAM" id="MobiDB-lite"/>
    </source>
</evidence>
<dbReference type="InterPro" id="IPR036890">
    <property type="entry name" value="HATPase_C_sf"/>
</dbReference>
<dbReference type="GO" id="GO:0005886">
    <property type="term" value="C:plasma membrane"/>
    <property type="evidence" value="ECO:0007669"/>
    <property type="project" value="UniProtKB-SubCell"/>
</dbReference>
<evidence type="ECO:0000256" key="13">
    <source>
        <dbReference type="SAM" id="Phobius"/>
    </source>
</evidence>
<reference evidence="15 16" key="1">
    <citation type="submission" date="2016-10" db="EMBL/GenBank/DDBJ databases">
        <authorList>
            <person name="de Groot N.N."/>
        </authorList>
    </citation>
    <scope>NUCLEOTIDE SEQUENCE [LARGE SCALE GENOMIC DNA]</scope>
    <source>
        <strain evidence="15 16">CGMCC 4.1877</strain>
    </source>
</reference>
<keyword evidence="8 15" id="KW-0418">Kinase</keyword>
<evidence type="ECO:0000256" key="5">
    <source>
        <dbReference type="ARBA" id="ARBA00022553"/>
    </source>
</evidence>
<dbReference type="Proteomes" id="UP000199614">
    <property type="component" value="Unassembled WGS sequence"/>
</dbReference>
<dbReference type="Pfam" id="PF17203">
    <property type="entry name" value="sCache_3_2"/>
    <property type="match status" value="1"/>
</dbReference>
<keyword evidence="9 13" id="KW-1133">Transmembrane helix</keyword>
<feature type="compositionally biased region" description="Basic and acidic residues" evidence="12">
    <location>
        <begin position="659"/>
        <end position="671"/>
    </location>
</feature>
<protein>
    <recommendedName>
        <fullName evidence="3">histidine kinase</fullName>
        <ecNumber evidence="3">2.7.13.3</ecNumber>
    </recommendedName>
</protein>
<dbReference type="Pfam" id="PF02518">
    <property type="entry name" value="HATPase_c"/>
    <property type="match status" value="1"/>
</dbReference>
<evidence type="ECO:0000256" key="9">
    <source>
        <dbReference type="ARBA" id="ARBA00022989"/>
    </source>
</evidence>
<evidence type="ECO:0000313" key="16">
    <source>
        <dbReference type="Proteomes" id="UP000199614"/>
    </source>
</evidence>
<feature type="transmembrane region" description="Helical" evidence="13">
    <location>
        <begin position="200"/>
        <end position="223"/>
    </location>
</feature>
<keyword evidence="6" id="KW-0808">Transferase</keyword>
<dbReference type="PANTHER" id="PTHR44936:SF9">
    <property type="entry name" value="SENSOR PROTEIN CREC"/>
    <property type="match status" value="1"/>
</dbReference>
<keyword evidence="10" id="KW-0902">Two-component regulatory system</keyword>
<feature type="region of interest" description="Disordered" evidence="12">
    <location>
        <begin position="643"/>
        <end position="677"/>
    </location>
</feature>
<sequence length="677" mass="68495">MRIDPAGARSPLPFPRWQGGSVRRPFRSPSLRRSKLVRRLFVLQVVTVLLTVGGLTALGVYGARELEHDAAGRLTRATALGLATDPAVIGVLRGGGDVPDLSGRLQPIAERVRVATGTNFIVVMSPEGVRYSHYSPDRIGGIYQGSIAPAVAGRTYTELYPGTLGPSVRTVAPVIVDGRVIAVVSVGVLQTRIGDLAFRWLPGIAAAAGIALLLGLGLAALLARRLRRQTLGLEPDEITAAYTHHDAVLHAVSEGLLVVDGDGLLVVVNAEARRLLAPVSRAGSGSGGVNSAGTGGDSGGAGGRAGGGGGGGSRAGGGDGGGSRAGGGDGGGSRAGGGGGGGSRAGAGSRAGDDAGGDPAEPGHPLTGMGIDPAVLAVLVRGLRENLHDEPALAGERVLLVNSRHAGPAAGPGTRVFTLRDRTELAGALRERDDARGKVDALSGQAHEFANRLQTVLTLIELGDTADAAAAGTAALDRTRGPGSRVVTEVLDPVLAALLAAKAWLAAESDVAFTVTDTCDPDVLPELRLPYAADDLVSLVGNLVDNAVEVVAGRPRDTERAVAVALGTADGCAVLEVADSGPGVPPETAQELFTFGFSTRAAPGGRPRGIGLALVDRITRRLGGRVTVGPRDDGSGTVFTVRLPLPAEPQDGPAGPAEPGERTAHTERAAHTEQAGP</sequence>
<dbReference type="Gene3D" id="3.30.565.10">
    <property type="entry name" value="Histidine kinase-like ATPase, C-terminal domain"/>
    <property type="match status" value="1"/>
</dbReference>
<proteinExistence type="predicted"/>
<dbReference type="GO" id="GO:0000160">
    <property type="term" value="P:phosphorelay signal transduction system"/>
    <property type="evidence" value="ECO:0007669"/>
    <property type="project" value="UniProtKB-KW"/>
</dbReference>
<dbReference type="PRINTS" id="PR00344">
    <property type="entry name" value="BCTRLSENSOR"/>
</dbReference>
<evidence type="ECO:0000256" key="7">
    <source>
        <dbReference type="ARBA" id="ARBA00022692"/>
    </source>
</evidence>
<feature type="region of interest" description="Disordered" evidence="12">
    <location>
        <begin position="280"/>
        <end position="368"/>
    </location>
</feature>
<evidence type="ECO:0000313" key="15">
    <source>
        <dbReference type="EMBL" id="SFM74709.1"/>
    </source>
</evidence>
<evidence type="ECO:0000256" key="4">
    <source>
        <dbReference type="ARBA" id="ARBA00022475"/>
    </source>
</evidence>
<name>A0A1I4TDA5_PSUAM</name>
<dbReference type="InterPro" id="IPR003594">
    <property type="entry name" value="HATPase_dom"/>
</dbReference>
<dbReference type="PANTHER" id="PTHR44936">
    <property type="entry name" value="SENSOR PROTEIN CREC"/>
    <property type="match status" value="1"/>
</dbReference>
<dbReference type="AlphaFoldDB" id="A0A1I4TDA5"/>
<dbReference type="InterPro" id="IPR004358">
    <property type="entry name" value="Sig_transdc_His_kin-like_C"/>
</dbReference>
<comment type="subcellular location">
    <subcellularLocation>
        <location evidence="2">Cell membrane</location>
        <topology evidence="2">Multi-pass membrane protein</topology>
    </subcellularLocation>
</comment>
<dbReference type="SUPFAM" id="SSF55874">
    <property type="entry name" value="ATPase domain of HSP90 chaperone/DNA topoisomerase II/histidine kinase"/>
    <property type="match status" value="1"/>
</dbReference>
<evidence type="ECO:0000259" key="14">
    <source>
        <dbReference type="PROSITE" id="PS50109"/>
    </source>
</evidence>
<evidence type="ECO:0000256" key="8">
    <source>
        <dbReference type="ARBA" id="ARBA00022777"/>
    </source>
</evidence>
<keyword evidence="7 13" id="KW-0812">Transmembrane</keyword>
<dbReference type="EC" id="2.7.13.3" evidence="3"/>
<evidence type="ECO:0000256" key="11">
    <source>
        <dbReference type="ARBA" id="ARBA00023136"/>
    </source>
</evidence>